<dbReference type="PROSITE" id="PS50048">
    <property type="entry name" value="ZN2_CY6_FUNGAL_2"/>
    <property type="match status" value="1"/>
</dbReference>
<dbReference type="CDD" id="cd14654">
    <property type="entry name" value="ZIP_Gal4"/>
    <property type="match status" value="1"/>
</dbReference>
<feature type="compositionally biased region" description="Gly residues" evidence="6">
    <location>
        <begin position="832"/>
        <end position="850"/>
    </location>
</feature>
<dbReference type="GO" id="GO:0008270">
    <property type="term" value="F:zinc ion binding"/>
    <property type="evidence" value="ECO:0007669"/>
    <property type="project" value="InterPro"/>
</dbReference>
<proteinExistence type="predicted"/>
<dbReference type="SMART" id="SM00906">
    <property type="entry name" value="Fungal_trans"/>
    <property type="match status" value="1"/>
</dbReference>
<dbReference type="RefSeq" id="XP_009161216.1">
    <property type="nucleotide sequence ID" value="XM_009162968.1"/>
</dbReference>
<feature type="region of interest" description="Disordered" evidence="6">
    <location>
        <begin position="128"/>
        <end position="149"/>
    </location>
</feature>
<dbReference type="GO" id="GO:0000435">
    <property type="term" value="P:positive regulation of transcription from RNA polymerase II promoter by galactose"/>
    <property type="evidence" value="ECO:0007669"/>
    <property type="project" value="TreeGrafter"/>
</dbReference>
<dbReference type="SUPFAM" id="SSF57701">
    <property type="entry name" value="Zn2/Cys6 DNA-binding domain"/>
    <property type="match status" value="1"/>
</dbReference>
<dbReference type="InterPro" id="IPR005600">
    <property type="entry name" value="Gal4_dimer_dom"/>
</dbReference>
<dbReference type="FunCoup" id="H6C9N9">
    <property type="interactions" value="739"/>
</dbReference>
<keyword evidence="3" id="KW-0238">DNA-binding</keyword>
<keyword evidence="5" id="KW-0539">Nucleus</keyword>
<dbReference type="PROSITE" id="PS00463">
    <property type="entry name" value="ZN2_CY6_FUNGAL_1"/>
    <property type="match status" value="1"/>
</dbReference>
<dbReference type="CDD" id="cd00067">
    <property type="entry name" value="GAL4"/>
    <property type="match status" value="1"/>
</dbReference>
<dbReference type="GeneID" id="20313339"/>
<evidence type="ECO:0000256" key="5">
    <source>
        <dbReference type="ARBA" id="ARBA00023242"/>
    </source>
</evidence>
<keyword evidence="4" id="KW-0804">Transcription</keyword>
<accession>H6C9N9</accession>
<dbReference type="InParanoid" id="H6C9N9"/>
<evidence type="ECO:0000313" key="9">
    <source>
        <dbReference type="Proteomes" id="UP000007304"/>
    </source>
</evidence>
<dbReference type="CDD" id="cd12148">
    <property type="entry name" value="fungal_TF_MHR"/>
    <property type="match status" value="1"/>
</dbReference>
<dbReference type="Pfam" id="PF00172">
    <property type="entry name" value="Zn_clus"/>
    <property type="match status" value="1"/>
</dbReference>
<dbReference type="VEuPathDB" id="FungiDB:HMPREF1120_08700"/>
<feature type="region of interest" description="Disordered" evidence="6">
    <location>
        <begin position="695"/>
        <end position="723"/>
    </location>
</feature>
<dbReference type="OrthoDB" id="3509362at2759"/>
<dbReference type="AlphaFoldDB" id="H6C9N9"/>
<name>H6C9N9_EXODN</name>
<dbReference type="GO" id="GO:0005634">
    <property type="term" value="C:nucleus"/>
    <property type="evidence" value="ECO:0007669"/>
    <property type="project" value="TreeGrafter"/>
</dbReference>
<evidence type="ECO:0000256" key="3">
    <source>
        <dbReference type="ARBA" id="ARBA00023125"/>
    </source>
</evidence>
<sequence>MAEANRPDRTAASAGQSCRECRRRKGKCDGKMPVCSICQRYNRHCLYDKHSRSSLTRKHLTEVEERLEKAEALLRTVFTEAQLAEMLAHGASAGTNHAFRGTNATQSASQGATQTINEPVSSSFFRQTEQKTDSSILQPGAVGASANDAQGTSLSFESLPAAEDDFEWDEREPSWAMPDPGGESSVPETDAEADIPRITDGMATLTADDSNTGFWGSVSGAALLRLIWMGNAIEAGDERPELRRERRKSLEQLFKKSPEQYASSLSWLQTQPLITRAVVDNLVDAYFAFYHPTFPILHEPTFREQYAKLNGRPGGSTSTWHILANLVAALGSFVSTTCSDDTHITLFNGVKGNLTIGSLETGSLNLVQAFALAANYLQKRNRPNSGYNYGGIALRMAISLGLHKEFHGWRTTPFKKEIRRRVWWSLCVLDVGATVTYGRPLNWPQVGVETAFPLNIHERDLSPSSTTVPPEVNEATIYTYIRTQSSYHLRTIPIYNRLISNPVPSAGELISLDDELVQGWLTSLPAYYSDQDLPLPQGFLLGHAIGRWRFRLLRIIMYRPFLIRWAQNGLVGSVKSLGTSSSGPGSAPPAESVATMRCFQAAEECISCIYQFWAAGTHTRLAAWYVLYFLLQAALIPIHCLRRNPSHPDAASWRTQVQTSLDIINSMININLNPSAPKCRDIIYRLCGSSLGPHGAAAQASHMQTHTHPHSQPPQSSRLHPHPEVNVKTEDDITVNPNSNMDSSWPTLFPTAGFAANPSFSYSASGTGPGAAADGSGGGEGDLMDPWMAEVDTAIDNYDIYCDRLSNAAMAGMGLAPQYNSSSNSGHTYGAPAGGSGSGGGVVGGSGSGSGSLDTSIADGTEIGTGVQDWDWGLIL</sequence>
<dbReference type="OMA" id="MWPTLEM"/>
<evidence type="ECO:0000259" key="7">
    <source>
        <dbReference type="PROSITE" id="PS50048"/>
    </source>
</evidence>
<dbReference type="InterPro" id="IPR001138">
    <property type="entry name" value="Zn2Cys6_DnaBD"/>
</dbReference>
<evidence type="ECO:0000313" key="8">
    <source>
        <dbReference type="EMBL" id="EHY60755.1"/>
    </source>
</evidence>
<dbReference type="PANTHER" id="PTHR47424">
    <property type="entry name" value="REGULATORY PROTEIN GAL4"/>
    <property type="match status" value="1"/>
</dbReference>
<dbReference type="InterPro" id="IPR036864">
    <property type="entry name" value="Zn2-C6_fun-type_DNA-bd_sf"/>
</dbReference>
<evidence type="ECO:0000256" key="1">
    <source>
        <dbReference type="ARBA" id="ARBA00022723"/>
    </source>
</evidence>
<dbReference type="GO" id="GO:0006351">
    <property type="term" value="P:DNA-templated transcription"/>
    <property type="evidence" value="ECO:0007669"/>
    <property type="project" value="InterPro"/>
</dbReference>
<organism evidence="8 9">
    <name type="scientific">Exophiala dermatitidis (strain ATCC 34100 / CBS 525.76 / NIH/UT8656)</name>
    <name type="common">Black yeast</name>
    <name type="synonym">Wangiella dermatitidis</name>
    <dbReference type="NCBI Taxonomy" id="858893"/>
    <lineage>
        <taxon>Eukaryota</taxon>
        <taxon>Fungi</taxon>
        <taxon>Dikarya</taxon>
        <taxon>Ascomycota</taxon>
        <taxon>Pezizomycotina</taxon>
        <taxon>Eurotiomycetes</taxon>
        <taxon>Chaetothyriomycetidae</taxon>
        <taxon>Chaetothyriales</taxon>
        <taxon>Herpotrichiellaceae</taxon>
        <taxon>Exophiala</taxon>
    </lineage>
</organism>
<feature type="domain" description="Zn(2)-C6 fungal-type" evidence="7">
    <location>
        <begin position="17"/>
        <end position="47"/>
    </location>
</feature>
<keyword evidence="2" id="KW-0805">Transcription regulation</keyword>
<feature type="region of interest" description="Disordered" evidence="6">
    <location>
        <begin position="830"/>
        <end position="857"/>
    </location>
</feature>
<dbReference type="eggNOG" id="ENOG502QSMN">
    <property type="taxonomic scope" value="Eukaryota"/>
</dbReference>
<dbReference type="Gene3D" id="4.10.240.10">
    <property type="entry name" value="Zn(2)-C6 fungal-type DNA-binding domain"/>
    <property type="match status" value="1"/>
</dbReference>
<dbReference type="Pfam" id="PF04082">
    <property type="entry name" value="Fungal_trans"/>
    <property type="match status" value="1"/>
</dbReference>
<dbReference type="InterPro" id="IPR007219">
    <property type="entry name" value="XnlR_reg_dom"/>
</dbReference>
<dbReference type="InterPro" id="IPR051127">
    <property type="entry name" value="Fungal_SecMet_Regulators"/>
</dbReference>
<dbReference type="SMART" id="SM00066">
    <property type="entry name" value="GAL4"/>
    <property type="match status" value="1"/>
</dbReference>
<reference evidence="8" key="1">
    <citation type="submission" date="2011-07" db="EMBL/GenBank/DDBJ databases">
        <title>The Genome Sequence of Exophiala (Wangiella) dermatitidis NIH/UT8656.</title>
        <authorList>
            <consortium name="The Broad Institute Genome Sequencing Platform"/>
            <person name="Cuomo C."/>
            <person name="Wang Z."/>
            <person name="Hunicke-Smith S."/>
            <person name="Szanislo P.J."/>
            <person name="Earl A."/>
            <person name="Young S.K."/>
            <person name="Zeng Q."/>
            <person name="Gargeya S."/>
            <person name="Fitzgerald M."/>
            <person name="Haas B."/>
            <person name="Abouelleil A."/>
            <person name="Alvarado L."/>
            <person name="Arachchi H.M."/>
            <person name="Berlin A."/>
            <person name="Brown A."/>
            <person name="Chapman S.B."/>
            <person name="Chen Z."/>
            <person name="Dunbar C."/>
            <person name="Freedman E."/>
            <person name="Gearin G."/>
            <person name="Gellesch M."/>
            <person name="Goldberg J."/>
            <person name="Griggs A."/>
            <person name="Gujja S."/>
            <person name="Heiman D."/>
            <person name="Howarth C."/>
            <person name="Larson L."/>
            <person name="Lui A."/>
            <person name="MacDonald P.J.P."/>
            <person name="Montmayeur A."/>
            <person name="Murphy C."/>
            <person name="Neiman D."/>
            <person name="Pearson M."/>
            <person name="Priest M."/>
            <person name="Roberts A."/>
            <person name="Saif S."/>
            <person name="Shea T."/>
            <person name="Shenoy N."/>
            <person name="Sisk P."/>
            <person name="Stolte C."/>
            <person name="Sykes S."/>
            <person name="Wortman J."/>
            <person name="Nusbaum C."/>
            <person name="Birren B."/>
        </authorList>
    </citation>
    <scope>NUCLEOTIDE SEQUENCE</scope>
    <source>
        <strain evidence="8">NIH/UT8656</strain>
    </source>
</reference>
<evidence type="ECO:0000256" key="4">
    <source>
        <dbReference type="ARBA" id="ARBA00023163"/>
    </source>
</evidence>
<dbReference type="EMBL" id="JH226136">
    <property type="protein sequence ID" value="EHY60755.1"/>
    <property type="molecule type" value="Genomic_DNA"/>
</dbReference>
<dbReference type="GO" id="GO:0000981">
    <property type="term" value="F:DNA-binding transcription factor activity, RNA polymerase II-specific"/>
    <property type="evidence" value="ECO:0007669"/>
    <property type="project" value="InterPro"/>
</dbReference>
<dbReference type="Proteomes" id="UP000007304">
    <property type="component" value="Unassembled WGS sequence"/>
</dbReference>
<evidence type="ECO:0000256" key="2">
    <source>
        <dbReference type="ARBA" id="ARBA00023015"/>
    </source>
</evidence>
<dbReference type="Gene3D" id="1.20.5.170">
    <property type="match status" value="1"/>
</dbReference>
<dbReference type="PANTHER" id="PTHR47424:SF2">
    <property type="entry name" value="TRANSCRIPTION FACTOR DOMAIN-CONTAINING PROTEIN-RELATED"/>
    <property type="match status" value="1"/>
</dbReference>
<keyword evidence="1" id="KW-0479">Metal-binding</keyword>
<keyword evidence="9" id="KW-1185">Reference proteome</keyword>
<dbReference type="HOGENOM" id="CLU_008599_2_1_1"/>
<dbReference type="GO" id="GO:0000978">
    <property type="term" value="F:RNA polymerase II cis-regulatory region sequence-specific DNA binding"/>
    <property type="evidence" value="ECO:0007669"/>
    <property type="project" value="TreeGrafter"/>
</dbReference>
<protein>
    <submittedName>
        <fullName evidence="8">Transcriptional regulatory protein GAL4</fullName>
    </submittedName>
</protein>
<feature type="region of interest" description="Disordered" evidence="6">
    <location>
        <begin position="168"/>
        <end position="189"/>
    </location>
</feature>
<gene>
    <name evidence="8" type="ORF">HMPREF1120_08700</name>
</gene>
<feature type="compositionally biased region" description="Polar residues" evidence="6">
    <location>
        <begin position="128"/>
        <end position="137"/>
    </location>
</feature>
<evidence type="ECO:0000256" key="6">
    <source>
        <dbReference type="SAM" id="MobiDB-lite"/>
    </source>
</evidence>